<comment type="caution">
    <text evidence="1">The sequence shown here is derived from an EMBL/GenBank/DDBJ whole genome shotgun (WGS) entry which is preliminary data.</text>
</comment>
<protein>
    <submittedName>
        <fullName evidence="1">Uncharacterized protein</fullName>
    </submittedName>
</protein>
<reference evidence="1" key="1">
    <citation type="submission" date="2018-06" db="EMBL/GenBank/DDBJ databases">
        <title>Paenibacillus xerothermodurans sp. nov. an extremely dry heat resistant spore forming bacterium isolated from the soil of Cape Canaveral, Florida.</title>
        <authorList>
            <person name="Seuylemezian A."/>
            <person name="Kaur N."/>
            <person name="Patil P."/>
            <person name="Patil P."/>
            <person name="Mayilraj S."/>
            <person name="Vaishampayan P."/>
        </authorList>
    </citation>
    <scope>NUCLEOTIDE SEQUENCE [LARGE SCALE GENOMIC DNA]</scope>
    <source>
        <strain evidence="1">ATCC 27380</strain>
    </source>
</reference>
<keyword evidence="2" id="KW-1185">Reference proteome</keyword>
<accession>A0A2W1NPV8</accession>
<dbReference type="OrthoDB" id="2661156at2"/>
<evidence type="ECO:0000313" key="2">
    <source>
        <dbReference type="Proteomes" id="UP000214746"/>
    </source>
</evidence>
<dbReference type="RefSeq" id="WP_089201104.1">
    <property type="nucleotide sequence ID" value="NZ_NHRJ02000013.1"/>
</dbReference>
<dbReference type="EMBL" id="NHRJ02000013">
    <property type="protein sequence ID" value="PZE19756.1"/>
    <property type="molecule type" value="Genomic_DNA"/>
</dbReference>
<sequence length="142" mass="16020">MAETAIYFEFDSERSALLARDTLEELGYKTGYHSELPRPTLHIQLDENDLTSALEITQAHGGRLLEHKQGLSDAEAYAMAYNEEDYVPIPAHIVNEDWMEDHDERARITASEMPDGGIPAERGDALDPSPREFDYIEAGIRL</sequence>
<proteinExistence type="predicted"/>
<evidence type="ECO:0000313" key="1">
    <source>
        <dbReference type="EMBL" id="PZE19756.1"/>
    </source>
</evidence>
<organism evidence="1 2">
    <name type="scientific">Paenibacillus xerothermodurans</name>
    <dbReference type="NCBI Taxonomy" id="1977292"/>
    <lineage>
        <taxon>Bacteria</taxon>
        <taxon>Bacillati</taxon>
        <taxon>Bacillota</taxon>
        <taxon>Bacilli</taxon>
        <taxon>Bacillales</taxon>
        <taxon>Paenibacillaceae</taxon>
        <taxon>Paenibacillus</taxon>
    </lineage>
</organism>
<dbReference type="Proteomes" id="UP000214746">
    <property type="component" value="Unassembled WGS sequence"/>
</dbReference>
<dbReference type="AlphaFoldDB" id="A0A2W1NPV8"/>
<name>A0A2W1NPV8_PAEXE</name>
<gene>
    <name evidence="1" type="ORF">CBW46_016540</name>
</gene>